<reference evidence="1 2" key="1">
    <citation type="journal article" date="2018" name="PLoS Genet.">
        <title>Population sequencing reveals clonal diversity and ancestral inbreeding in the grapevine cultivar Chardonnay.</title>
        <authorList>
            <person name="Roach M.J."/>
            <person name="Johnson D.L."/>
            <person name="Bohlmann J."/>
            <person name="van Vuuren H.J."/>
            <person name="Jones S.J."/>
            <person name="Pretorius I.S."/>
            <person name="Schmidt S.A."/>
            <person name="Borneman A.R."/>
        </authorList>
    </citation>
    <scope>NUCLEOTIDE SEQUENCE [LARGE SCALE GENOMIC DNA]</scope>
    <source>
        <strain evidence="2">cv. Chardonnay</strain>
        <tissue evidence="1">Leaf</tissue>
    </source>
</reference>
<dbReference type="Proteomes" id="UP000288805">
    <property type="component" value="Unassembled WGS sequence"/>
</dbReference>
<proteinExistence type="predicted"/>
<name>A0A438F110_VITVI</name>
<dbReference type="EMBL" id="QGNW01001142">
    <property type="protein sequence ID" value="RVW53698.1"/>
    <property type="molecule type" value="Genomic_DNA"/>
</dbReference>
<accession>A0A438F110</accession>
<dbReference type="AlphaFoldDB" id="A0A438F110"/>
<comment type="caution">
    <text evidence="1">The sequence shown here is derived from an EMBL/GenBank/DDBJ whole genome shotgun (WGS) entry which is preliminary data.</text>
</comment>
<evidence type="ECO:0000313" key="1">
    <source>
        <dbReference type="EMBL" id="RVW53698.1"/>
    </source>
</evidence>
<evidence type="ECO:0000313" key="2">
    <source>
        <dbReference type="Proteomes" id="UP000288805"/>
    </source>
</evidence>
<sequence>MVFSCLKGRLWSGIWKAIRNGLMEFSKREAFKESQFCGPKQSLARKVKLEICNKRGVSLETNYHQEVWSRGWGVVFERREGYGVGLTKMIGYQKLGRRVRIWVVGVHAFQDILMIGINKDGWCQKLGRRVGIWVVRVPSFQDILTIGINKDGWVLEAWEEGGDLGSWSPALQDILTIRSVLEQNSDHRPAEKRGWNILNRCLVAQLWEQTREVGHWNPVFTRLNKDWEMRELKAFFRGLHEQVLRRDDEDVMSWRVSKKDLFTVKSFYSLVPCNAREFPSSIVWNPGVLKRVSFLCLGSYLGENPNYGSTQKEGLVFTKQWAMPYSVKETILSWHSSFVGKKRKKAWNAAKDSFVLITPIEATSHLHELFPTDPAYQGRKTNKETNNSSRLVIFHTKKTSKVDLYPHQGQCWILQSQTQLKHFPDVPRTSS</sequence>
<protein>
    <submittedName>
        <fullName evidence="1">Uncharacterized protein</fullName>
    </submittedName>
</protein>
<organism evidence="1 2">
    <name type="scientific">Vitis vinifera</name>
    <name type="common">Grape</name>
    <dbReference type="NCBI Taxonomy" id="29760"/>
    <lineage>
        <taxon>Eukaryota</taxon>
        <taxon>Viridiplantae</taxon>
        <taxon>Streptophyta</taxon>
        <taxon>Embryophyta</taxon>
        <taxon>Tracheophyta</taxon>
        <taxon>Spermatophyta</taxon>
        <taxon>Magnoliopsida</taxon>
        <taxon>eudicotyledons</taxon>
        <taxon>Gunneridae</taxon>
        <taxon>Pentapetalae</taxon>
        <taxon>rosids</taxon>
        <taxon>Vitales</taxon>
        <taxon>Vitaceae</taxon>
        <taxon>Viteae</taxon>
        <taxon>Vitis</taxon>
    </lineage>
</organism>
<gene>
    <name evidence="1" type="ORF">CK203_068956</name>
</gene>